<accession>A4G469</accession>
<dbReference type="SUPFAM" id="SSF53335">
    <property type="entry name" value="S-adenosyl-L-methionine-dependent methyltransferases"/>
    <property type="match status" value="1"/>
</dbReference>
<dbReference type="GO" id="GO:0008168">
    <property type="term" value="F:methyltransferase activity"/>
    <property type="evidence" value="ECO:0007669"/>
    <property type="project" value="UniProtKB-KW"/>
</dbReference>
<keyword evidence="2" id="KW-0808">Transferase</keyword>
<dbReference type="Proteomes" id="UP000006697">
    <property type="component" value="Chromosome"/>
</dbReference>
<name>A4G469_HERAR</name>
<dbReference type="GO" id="GO:0032259">
    <property type="term" value="P:methylation"/>
    <property type="evidence" value="ECO:0007669"/>
    <property type="project" value="UniProtKB-KW"/>
</dbReference>
<gene>
    <name evidence="2" type="ordered locus">HEAR1127</name>
</gene>
<dbReference type="STRING" id="204773.HEAR1127"/>
<dbReference type="eggNOG" id="COG2226">
    <property type="taxonomic scope" value="Bacteria"/>
</dbReference>
<evidence type="ECO:0000313" key="2">
    <source>
        <dbReference type="EMBL" id="CAL61306.1"/>
    </source>
</evidence>
<dbReference type="OrthoDB" id="9816564at2"/>
<protein>
    <submittedName>
        <fullName evidence="2">S-adenosyl-L-methionine-dependent methyltransferase</fullName>
    </submittedName>
</protein>
<dbReference type="AlphaFoldDB" id="A4G469"/>
<dbReference type="InterPro" id="IPR029063">
    <property type="entry name" value="SAM-dependent_MTases_sf"/>
</dbReference>
<dbReference type="EMBL" id="CU207211">
    <property type="protein sequence ID" value="CAL61306.1"/>
    <property type="molecule type" value="Genomic_DNA"/>
</dbReference>
<dbReference type="HOGENOM" id="CLU_077376_0_0_4"/>
<evidence type="ECO:0000313" key="3">
    <source>
        <dbReference type="Proteomes" id="UP000006697"/>
    </source>
</evidence>
<keyword evidence="3" id="KW-1185">Reference proteome</keyword>
<dbReference type="Gene3D" id="3.40.50.150">
    <property type="entry name" value="Vaccinia Virus protein VP39"/>
    <property type="match status" value="1"/>
</dbReference>
<dbReference type="Pfam" id="PF13649">
    <property type="entry name" value="Methyltransf_25"/>
    <property type="match status" value="1"/>
</dbReference>
<dbReference type="KEGG" id="har:HEAR1127"/>
<sequence length="312" mass="34366">MNTQSDKSLHSDAEELRLLITGMRDVYVRGENAMEYARQTGSAVGNSPVATLIAYDLQAGSYIAEVESNPGANLRWCSQLAKIIDPFLSEQSSLLEVGCGEATTLAGVLQHVSNTPRHGLGLDISWSRCSEGQRWLAEKEASARLFVADLFNIPLEDASVDVVYTSHSLEPNGGREEAAIRELMRVARRAVVLIEPIYELASTEAQARMLRHGYVRGLKETAERLGAKISEYRLLENINNPLNPSGLILIEKSNVSTDHEAPRWRCPLTYQPMNDLGDVFVGEQADLAYPVLRGIPLLRVEHGVLASKILSN</sequence>
<proteinExistence type="predicted"/>
<keyword evidence="2" id="KW-0489">Methyltransferase</keyword>
<reference evidence="2 3" key="1">
    <citation type="journal article" date="2007" name="PLoS Genet.">
        <title>A tale of two oxidation states: bacterial colonization of arsenic-rich environments.</title>
        <authorList>
            <person name="Muller D."/>
            <person name="Medigue C."/>
            <person name="Koechler S."/>
            <person name="Barbe V."/>
            <person name="Barakat M."/>
            <person name="Talla E."/>
            <person name="Bonnefoy V."/>
            <person name="Krin E."/>
            <person name="Arsene-Ploetze F."/>
            <person name="Carapito C."/>
            <person name="Chandler M."/>
            <person name="Cournoyer B."/>
            <person name="Cruveiller S."/>
            <person name="Dossat C."/>
            <person name="Duval S."/>
            <person name="Heymann M."/>
            <person name="Leize E."/>
            <person name="Lieutaud A."/>
            <person name="Lievremont D."/>
            <person name="Makita Y."/>
            <person name="Mangenot S."/>
            <person name="Nitschke W."/>
            <person name="Ortet P."/>
            <person name="Perdrial N."/>
            <person name="Schoepp B."/>
            <person name="Siguier N."/>
            <person name="Simeonova D.D."/>
            <person name="Rouy Z."/>
            <person name="Segurens B."/>
            <person name="Turlin E."/>
            <person name="Vallenet D."/>
            <person name="Van Dorsselaer A."/>
            <person name="Weiss S."/>
            <person name="Weissenbach J."/>
            <person name="Lett M.C."/>
            <person name="Danchin A."/>
            <person name="Bertin P.N."/>
        </authorList>
    </citation>
    <scope>NUCLEOTIDE SEQUENCE [LARGE SCALE GENOMIC DNA]</scope>
    <source>
        <strain evidence="3">ULPAs1</strain>
    </source>
</reference>
<evidence type="ECO:0000259" key="1">
    <source>
        <dbReference type="Pfam" id="PF13649"/>
    </source>
</evidence>
<feature type="domain" description="Methyltransferase" evidence="1">
    <location>
        <begin position="95"/>
        <end position="188"/>
    </location>
</feature>
<organism evidence="2 3">
    <name type="scientific">Herminiimonas arsenicoxydans</name>
    <dbReference type="NCBI Taxonomy" id="204773"/>
    <lineage>
        <taxon>Bacteria</taxon>
        <taxon>Pseudomonadati</taxon>
        <taxon>Pseudomonadota</taxon>
        <taxon>Betaproteobacteria</taxon>
        <taxon>Burkholderiales</taxon>
        <taxon>Oxalobacteraceae</taxon>
        <taxon>Herminiimonas</taxon>
    </lineage>
</organism>
<dbReference type="InterPro" id="IPR041698">
    <property type="entry name" value="Methyltransf_25"/>
</dbReference>
<dbReference type="CDD" id="cd02440">
    <property type="entry name" value="AdoMet_MTases"/>
    <property type="match status" value="1"/>
</dbReference>